<sequence length="127" mass="14130">LCSFLYYSEPSAVTDLFKKLAGVLAQYKQLVMRSKFIFVPGPQDPGPGHVLPRPPLPDVLTKPLKDLLKHNAVFATNPCRVRYGTQEIVVFREDLIAKLKRNSVLTPSADEGPLHFHVSFLPTSSSL</sequence>
<organism evidence="8 9">
    <name type="scientific">Zophobas morio</name>
    <dbReference type="NCBI Taxonomy" id="2755281"/>
    <lineage>
        <taxon>Eukaryota</taxon>
        <taxon>Metazoa</taxon>
        <taxon>Ecdysozoa</taxon>
        <taxon>Arthropoda</taxon>
        <taxon>Hexapoda</taxon>
        <taxon>Insecta</taxon>
        <taxon>Pterygota</taxon>
        <taxon>Neoptera</taxon>
        <taxon>Endopterygota</taxon>
        <taxon>Coleoptera</taxon>
        <taxon>Polyphaga</taxon>
        <taxon>Cucujiformia</taxon>
        <taxon>Tenebrionidae</taxon>
        <taxon>Zophobas</taxon>
    </lineage>
</organism>
<evidence type="ECO:0000256" key="4">
    <source>
        <dbReference type="ARBA" id="ARBA00023125"/>
    </source>
</evidence>
<dbReference type="Gene3D" id="3.60.21.50">
    <property type="match status" value="1"/>
</dbReference>
<evidence type="ECO:0000313" key="9">
    <source>
        <dbReference type="Proteomes" id="UP001168821"/>
    </source>
</evidence>
<feature type="domain" description="DNA polymerase alpha/delta/epsilon subunit B" evidence="7">
    <location>
        <begin position="13"/>
        <end position="109"/>
    </location>
</feature>
<evidence type="ECO:0000313" key="8">
    <source>
        <dbReference type="EMBL" id="KAJ3615831.1"/>
    </source>
</evidence>
<dbReference type="PANTHER" id="PTHR12708">
    <property type="entry name" value="DNA POLYMERASE EPSILON SUBUNIT B"/>
    <property type="match status" value="1"/>
</dbReference>
<dbReference type="GO" id="GO:0006261">
    <property type="term" value="P:DNA-templated DNA replication"/>
    <property type="evidence" value="ECO:0007669"/>
    <property type="project" value="InterPro"/>
</dbReference>
<protein>
    <recommendedName>
        <fullName evidence="6">DNA polymerase II subunit 2</fullName>
    </recommendedName>
</protein>
<keyword evidence="9" id="KW-1185">Reference proteome</keyword>
<evidence type="ECO:0000256" key="2">
    <source>
        <dbReference type="ARBA" id="ARBA00009560"/>
    </source>
</evidence>
<keyword evidence="5" id="KW-0539">Nucleus</keyword>
<keyword evidence="4" id="KW-0238">DNA-binding</keyword>
<dbReference type="AlphaFoldDB" id="A0AA38HI23"/>
<dbReference type="GO" id="GO:0003677">
    <property type="term" value="F:DNA binding"/>
    <property type="evidence" value="ECO:0007669"/>
    <property type="project" value="UniProtKB-KW"/>
</dbReference>
<proteinExistence type="inferred from homology"/>
<evidence type="ECO:0000256" key="3">
    <source>
        <dbReference type="ARBA" id="ARBA00022705"/>
    </source>
</evidence>
<accession>A0AA38HI23</accession>
<dbReference type="EMBL" id="JALNTZ010003875">
    <property type="protein sequence ID" value="KAJ3615831.1"/>
    <property type="molecule type" value="Genomic_DNA"/>
</dbReference>
<evidence type="ECO:0000259" key="7">
    <source>
        <dbReference type="Pfam" id="PF04042"/>
    </source>
</evidence>
<comment type="subcellular location">
    <subcellularLocation>
        <location evidence="1">Nucleus</location>
    </subcellularLocation>
</comment>
<evidence type="ECO:0000256" key="1">
    <source>
        <dbReference type="ARBA" id="ARBA00004123"/>
    </source>
</evidence>
<comment type="similarity">
    <text evidence="2">Belongs to the DNA polymerase epsilon subunit B family.</text>
</comment>
<dbReference type="InterPro" id="IPR016266">
    <property type="entry name" value="POLE2"/>
</dbReference>
<comment type="caution">
    <text evidence="8">The sequence shown here is derived from an EMBL/GenBank/DDBJ whole genome shotgun (WGS) entry which is preliminary data.</text>
</comment>
<dbReference type="PANTHER" id="PTHR12708:SF0">
    <property type="entry name" value="DNA POLYMERASE EPSILON SUBUNIT 2"/>
    <property type="match status" value="1"/>
</dbReference>
<dbReference type="InterPro" id="IPR007185">
    <property type="entry name" value="DNA_pol_a/d/e_bsu"/>
</dbReference>
<feature type="non-terminal residue" evidence="8">
    <location>
        <position position="1"/>
    </location>
</feature>
<name>A0AA38HI23_9CUCU</name>
<gene>
    <name evidence="8" type="ORF">Zmor_012261</name>
</gene>
<dbReference type="Pfam" id="PF04042">
    <property type="entry name" value="DNA_pol_E_B"/>
    <property type="match status" value="1"/>
</dbReference>
<evidence type="ECO:0000256" key="6">
    <source>
        <dbReference type="ARBA" id="ARBA00032930"/>
    </source>
</evidence>
<dbReference type="Proteomes" id="UP001168821">
    <property type="component" value="Unassembled WGS sequence"/>
</dbReference>
<evidence type="ECO:0000256" key="5">
    <source>
        <dbReference type="ARBA" id="ARBA00023242"/>
    </source>
</evidence>
<dbReference type="GO" id="GO:0042276">
    <property type="term" value="P:error-prone translesion synthesis"/>
    <property type="evidence" value="ECO:0007669"/>
    <property type="project" value="TreeGrafter"/>
</dbReference>
<reference evidence="8" key="1">
    <citation type="journal article" date="2023" name="G3 (Bethesda)">
        <title>Whole genome assemblies of Zophobas morio and Tenebrio molitor.</title>
        <authorList>
            <person name="Kaur S."/>
            <person name="Stinson S.A."/>
            <person name="diCenzo G.C."/>
        </authorList>
    </citation>
    <scope>NUCLEOTIDE SEQUENCE</scope>
    <source>
        <strain evidence="8">QUZm001</strain>
    </source>
</reference>
<dbReference type="GO" id="GO:0008622">
    <property type="term" value="C:epsilon DNA polymerase complex"/>
    <property type="evidence" value="ECO:0007669"/>
    <property type="project" value="InterPro"/>
</dbReference>
<keyword evidence="3" id="KW-0235">DNA replication</keyword>